<evidence type="ECO:0000313" key="1">
    <source>
        <dbReference type="EMBL" id="KER18536.1"/>
    </source>
</evidence>
<proteinExistence type="predicted"/>
<feature type="non-terminal residue" evidence="1">
    <location>
        <position position="36"/>
    </location>
</feature>
<dbReference type="RefSeq" id="XP_009177717.1">
    <property type="nucleotide sequence ID" value="XM_009179453.1"/>
</dbReference>
<keyword evidence="2" id="KW-1185">Reference proteome</keyword>
<gene>
    <name evidence="1" type="ORF">T265_12237</name>
</gene>
<reference evidence="1 2" key="1">
    <citation type="submission" date="2013-11" db="EMBL/GenBank/DDBJ databases">
        <title>Opisthorchis viverrini - life in the bile duct.</title>
        <authorList>
            <person name="Young N.D."/>
            <person name="Nagarajan N."/>
            <person name="Lin S.J."/>
            <person name="Korhonen P.K."/>
            <person name="Jex A.R."/>
            <person name="Hall R.S."/>
            <person name="Safavi-Hemami H."/>
            <person name="Kaewkong W."/>
            <person name="Bertrand D."/>
            <person name="Gao S."/>
            <person name="Seet Q."/>
            <person name="Wongkham S."/>
            <person name="Teh B.T."/>
            <person name="Wongkham C."/>
            <person name="Intapan P.M."/>
            <person name="Maleewong W."/>
            <person name="Yang X."/>
            <person name="Hu M."/>
            <person name="Wang Z."/>
            <person name="Hofmann A."/>
            <person name="Sternberg P.W."/>
            <person name="Tan P."/>
            <person name="Wang J."/>
            <person name="Gasser R.B."/>
        </authorList>
    </citation>
    <scope>NUCLEOTIDE SEQUENCE [LARGE SCALE GENOMIC DNA]</scope>
</reference>
<name>A0A074YUS9_OPIVI</name>
<accession>A0A074YUS9</accession>
<dbReference type="Proteomes" id="UP000054324">
    <property type="component" value="Unassembled WGS sequence"/>
</dbReference>
<organism evidence="1 2">
    <name type="scientific">Opisthorchis viverrini</name>
    <name type="common">Southeast Asian liver fluke</name>
    <dbReference type="NCBI Taxonomy" id="6198"/>
    <lineage>
        <taxon>Eukaryota</taxon>
        <taxon>Metazoa</taxon>
        <taxon>Spiralia</taxon>
        <taxon>Lophotrochozoa</taxon>
        <taxon>Platyhelminthes</taxon>
        <taxon>Trematoda</taxon>
        <taxon>Digenea</taxon>
        <taxon>Opisthorchiida</taxon>
        <taxon>Opisthorchiata</taxon>
        <taxon>Opisthorchiidae</taxon>
        <taxon>Opisthorchis</taxon>
    </lineage>
</organism>
<evidence type="ECO:0000313" key="2">
    <source>
        <dbReference type="Proteomes" id="UP000054324"/>
    </source>
</evidence>
<dbReference type="KEGG" id="ovi:T265_12237"/>
<dbReference type="STRING" id="6198.A0A074YUS9"/>
<dbReference type="CTD" id="20326405"/>
<protein>
    <submittedName>
        <fullName evidence="1">Uncharacterized protein</fullName>
    </submittedName>
</protein>
<sequence length="36" mass="4417">ADFYYGFTYEDYYKDPADSIRNVFSIHKSYYDEGYL</sequence>
<dbReference type="AlphaFoldDB" id="A0A074YUS9"/>
<dbReference type="EMBL" id="KL600081">
    <property type="protein sequence ID" value="KER18536.1"/>
    <property type="molecule type" value="Genomic_DNA"/>
</dbReference>
<feature type="non-terminal residue" evidence="1">
    <location>
        <position position="1"/>
    </location>
</feature>
<dbReference type="GeneID" id="20326405"/>